<name>A0A518CV45_9BACT</name>
<dbReference type="RefSeq" id="WP_145182115.1">
    <property type="nucleotide sequence ID" value="NZ_CP036290.1"/>
</dbReference>
<dbReference type="Gene3D" id="1.10.3910.10">
    <property type="entry name" value="SP0561-like"/>
    <property type="match status" value="1"/>
</dbReference>
<dbReference type="OrthoDB" id="9800872at2"/>
<protein>
    <submittedName>
        <fullName evidence="2">Putative adenylyltransferase/sulfurtransferase MoeZ</fullName>
    </submittedName>
</protein>
<dbReference type="EMBL" id="CP036290">
    <property type="protein sequence ID" value="QDU83068.1"/>
    <property type="molecule type" value="Genomic_DNA"/>
</dbReference>
<keyword evidence="3" id="KW-1185">Reference proteome</keyword>
<gene>
    <name evidence="2" type="primary">moeZ_1</name>
    <name evidence="2" type="ORF">Pla163_01640</name>
</gene>
<dbReference type="Proteomes" id="UP000319342">
    <property type="component" value="Chromosome"/>
</dbReference>
<evidence type="ECO:0000259" key="1">
    <source>
        <dbReference type="PROSITE" id="PS50206"/>
    </source>
</evidence>
<dbReference type="PROSITE" id="PS50206">
    <property type="entry name" value="RHODANESE_3"/>
    <property type="match status" value="1"/>
</dbReference>
<dbReference type="InterPro" id="IPR038062">
    <property type="entry name" value="ScdA-like_N_sf"/>
</dbReference>
<dbReference type="CDD" id="cd00158">
    <property type="entry name" value="RHOD"/>
    <property type="match status" value="1"/>
</dbReference>
<feature type="domain" description="Rhodanese" evidence="1">
    <location>
        <begin position="88"/>
        <end position="175"/>
    </location>
</feature>
<evidence type="ECO:0000313" key="2">
    <source>
        <dbReference type="EMBL" id="QDU83068.1"/>
    </source>
</evidence>
<dbReference type="GO" id="GO:0016779">
    <property type="term" value="F:nucleotidyltransferase activity"/>
    <property type="evidence" value="ECO:0007669"/>
    <property type="project" value="UniProtKB-KW"/>
</dbReference>
<keyword evidence="2" id="KW-0808">Transferase</keyword>
<keyword evidence="2" id="KW-0548">Nucleotidyltransferase</keyword>
<dbReference type="Gene3D" id="3.40.250.10">
    <property type="entry name" value="Rhodanese-like domain"/>
    <property type="match status" value="1"/>
</dbReference>
<dbReference type="SUPFAM" id="SSF52821">
    <property type="entry name" value="Rhodanese/Cell cycle control phosphatase"/>
    <property type="match status" value="1"/>
</dbReference>
<dbReference type="AlphaFoldDB" id="A0A518CV45"/>
<evidence type="ECO:0000313" key="3">
    <source>
        <dbReference type="Proteomes" id="UP000319342"/>
    </source>
</evidence>
<sequence length="181" mass="20215">MTTTTIEPAMTMAEILERIPSAQRALFQRYHVGGCSSCAFQPTDTLEQVCKEHNILDVNEVVQYLERAGEVDAKMTVEPTVVKGWLDAGETLRFIDVREPHEIQLGRVPEAEPMDYTNSQSYMELPKDTKLVFLCKDGARSLDVGAYFVGHKFTNVSSVKGGVDAWRAQVDPTVPAYDIED</sequence>
<dbReference type="InterPro" id="IPR001763">
    <property type="entry name" value="Rhodanese-like_dom"/>
</dbReference>
<accession>A0A518CV45</accession>
<proteinExistence type="predicted"/>
<dbReference type="Pfam" id="PF00581">
    <property type="entry name" value="Rhodanese"/>
    <property type="match status" value="1"/>
</dbReference>
<dbReference type="InterPro" id="IPR036873">
    <property type="entry name" value="Rhodanese-like_dom_sf"/>
</dbReference>
<reference evidence="2 3" key="1">
    <citation type="submission" date="2019-02" db="EMBL/GenBank/DDBJ databases">
        <title>Deep-cultivation of Planctomycetes and their phenomic and genomic characterization uncovers novel biology.</title>
        <authorList>
            <person name="Wiegand S."/>
            <person name="Jogler M."/>
            <person name="Boedeker C."/>
            <person name="Pinto D."/>
            <person name="Vollmers J."/>
            <person name="Rivas-Marin E."/>
            <person name="Kohn T."/>
            <person name="Peeters S.H."/>
            <person name="Heuer A."/>
            <person name="Rast P."/>
            <person name="Oberbeckmann S."/>
            <person name="Bunk B."/>
            <person name="Jeske O."/>
            <person name="Meyerdierks A."/>
            <person name="Storesund J.E."/>
            <person name="Kallscheuer N."/>
            <person name="Luecker S."/>
            <person name="Lage O.M."/>
            <person name="Pohl T."/>
            <person name="Merkel B.J."/>
            <person name="Hornburger P."/>
            <person name="Mueller R.-W."/>
            <person name="Bruemmer F."/>
            <person name="Labrenz M."/>
            <person name="Spormann A.M."/>
            <person name="Op den Camp H."/>
            <person name="Overmann J."/>
            <person name="Amann R."/>
            <person name="Jetten M.S.M."/>
            <person name="Mascher T."/>
            <person name="Medema M.H."/>
            <person name="Devos D.P."/>
            <person name="Kaster A.-K."/>
            <person name="Ovreas L."/>
            <person name="Rohde M."/>
            <person name="Galperin M.Y."/>
            <person name="Jogler C."/>
        </authorList>
    </citation>
    <scope>NUCLEOTIDE SEQUENCE [LARGE SCALE GENOMIC DNA]</scope>
    <source>
        <strain evidence="2 3">Pla163</strain>
    </source>
</reference>
<dbReference type="SMART" id="SM00450">
    <property type="entry name" value="RHOD"/>
    <property type="match status" value="1"/>
</dbReference>
<organism evidence="2 3">
    <name type="scientific">Rohdeia mirabilis</name>
    <dbReference type="NCBI Taxonomy" id="2528008"/>
    <lineage>
        <taxon>Bacteria</taxon>
        <taxon>Pseudomonadati</taxon>
        <taxon>Planctomycetota</taxon>
        <taxon>Planctomycetia</taxon>
        <taxon>Planctomycetia incertae sedis</taxon>
        <taxon>Rohdeia</taxon>
    </lineage>
</organism>